<dbReference type="Proteomes" id="UP000430368">
    <property type="component" value="Chromosome"/>
</dbReference>
<dbReference type="Pfam" id="PF21825">
    <property type="entry name" value="crAss001_48"/>
    <property type="match status" value="1"/>
</dbReference>
<evidence type="ECO:0000313" key="2">
    <source>
        <dbReference type="Proteomes" id="UP000430368"/>
    </source>
</evidence>
<evidence type="ECO:0000313" key="1">
    <source>
        <dbReference type="EMBL" id="QHA89566.1"/>
    </source>
</evidence>
<accession>A0ABX6GTF2</accession>
<sequence>MKELQPHEQRVFDESAELQSKVEKLRAFIDSGSIYQQLPADEAILLSAQLAAMTAYNRILQARIMKF</sequence>
<keyword evidence="2" id="KW-1185">Reference proteome</keyword>
<dbReference type="RefSeq" id="WP_160031155.1">
    <property type="nucleotide sequence ID" value="NZ_CP041764.1"/>
</dbReference>
<dbReference type="EMBL" id="CP041764">
    <property type="protein sequence ID" value="QHA89566.1"/>
    <property type="molecule type" value="Genomic_DNA"/>
</dbReference>
<gene>
    <name evidence="1" type="ORF">FO014_22685</name>
</gene>
<name>A0ABX6GTF2_9GAMM</name>
<proteinExistence type="predicted"/>
<dbReference type="InterPro" id="IPR054052">
    <property type="entry name" value="Y16Q-like"/>
</dbReference>
<organism evidence="1 2">
    <name type="scientific">Serratia rhizosphaerae</name>
    <dbReference type="NCBI Taxonomy" id="2597702"/>
    <lineage>
        <taxon>Bacteria</taxon>
        <taxon>Pseudomonadati</taxon>
        <taxon>Pseudomonadota</taxon>
        <taxon>Gammaproteobacteria</taxon>
        <taxon>Enterobacterales</taxon>
        <taxon>Yersiniaceae</taxon>
        <taxon>Serratia</taxon>
    </lineage>
</organism>
<protein>
    <submittedName>
        <fullName evidence="1">Uncharacterized protein</fullName>
    </submittedName>
</protein>
<reference evidence="1 2" key="1">
    <citation type="submission" date="2019-07" db="EMBL/GenBank/DDBJ databases">
        <title>Serratia dokdonensis sp. nov., an elicitor of systemic resistance in Nicotiana Tabacum.</title>
        <authorList>
            <person name="Son J.-S."/>
            <person name="Hwang Y.-J."/>
            <person name="Lee S.-Y."/>
            <person name="Ghim S.-Y."/>
        </authorList>
    </citation>
    <scope>NUCLEOTIDE SEQUENCE [LARGE SCALE GENOMIC DNA]</scope>
    <source>
        <strain evidence="1 2">KUDC3025</strain>
    </source>
</reference>